<dbReference type="Proteomes" id="UP000663440">
    <property type="component" value="Chromosome"/>
</dbReference>
<organism evidence="1 2">
    <name type="scientific">Flavobacterium endoglycinae</name>
    <dbReference type="NCBI Taxonomy" id="2816357"/>
    <lineage>
        <taxon>Bacteria</taxon>
        <taxon>Pseudomonadati</taxon>
        <taxon>Bacteroidota</taxon>
        <taxon>Flavobacteriia</taxon>
        <taxon>Flavobacteriales</taxon>
        <taxon>Flavobacteriaceae</taxon>
        <taxon>Flavobacterium</taxon>
    </lineage>
</organism>
<evidence type="ECO:0000313" key="2">
    <source>
        <dbReference type="Proteomes" id="UP000663440"/>
    </source>
</evidence>
<dbReference type="EMBL" id="CP071448">
    <property type="protein sequence ID" value="QSW91009.1"/>
    <property type="molecule type" value="Genomic_DNA"/>
</dbReference>
<protein>
    <submittedName>
        <fullName evidence="1">Uncharacterized protein</fullName>
    </submittedName>
</protein>
<dbReference type="RefSeq" id="WP_207298144.1">
    <property type="nucleotide sequence ID" value="NZ_CP071448.1"/>
</dbReference>
<keyword evidence="2" id="KW-1185">Reference proteome</keyword>
<evidence type="ECO:0000313" key="1">
    <source>
        <dbReference type="EMBL" id="QSW91009.1"/>
    </source>
</evidence>
<gene>
    <name evidence="1" type="ORF">J0383_09430</name>
</gene>
<reference evidence="1 2" key="1">
    <citation type="submission" date="2021-03" db="EMBL/GenBank/DDBJ databases">
        <title>Flavobacterium kribbensis sp. nov, an endophytic bacteria, isolated from soybean.</title>
        <authorList>
            <person name="Lee J."/>
            <person name="Seo J."/>
        </authorList>
    </citation>
    <scope>NUCLEOTIDE SEQUENCE [LARGE SCALE GENOMIC DNA]</scope>
    <source>
        <strain evidence="1 2">BB8</strain>
    </source>
</reference>
<accession>A0ABX7QIV1</accession>
<proteinExistence type="predicted"/>
<name>A0ABX7QIV1_9FLAO</name>
<sequence>MKVELIPVIEIFNSNENIKLPDLGPSWKYKDEWETYHYLCNKADGFSEKLKSYTKGSWLYKVDEISDEDLLLLIYKEIETQQTEENNGIEDLACSFSGGYVLRLDDVDVYFPQCCGCLADIKEWEGLILGKTNSFYPGHPFPRVTENENKIRFDFIDIEIRESFAPPVPVNIVEIEKIDLKLAIAEANKILQIFADQLIKINEKENLSISNIDRRLIWADEEFD</sequence>